<dbReference type="Proteomes" id="UP000215289">
    <property type="component" value="Unassembled WGS sequence"/>
</dbReference>
<sequence>MSFEFIDNKLSIDPAARKQIRRHAAMGKNKGKTIARPSRKDASTTATSSFHCPKIIGKRPGLVKESSQVERPIDDGLVFPVPLFGASKSLVKKVVGFLCATRYTPQLDKALDSTGEASSMFVRYIFIDEACFHCAVATSILCINSIVTKQEGMLQAMSHISHTFRLINQRLSRQEAISDTTMAGIVSMAQYERHQNQYQRGFVHVQGLRRIVQLQGGVFQVSKSHHILVLKMLRVDLDYSLHLGSSTVFSLGDAIKENKIINELYGDLKRQNCVGSSQSYRAPLLRNLRGDIQDIFIEVTSLASMLDDATKGVGPRLNSCVFHSDLLVLGYRLVNIYTLGGCRPKCPIENAIHLGLTAFLVTFLPGLDRRIAHNALLSNLLLNAAQGFLDGGQGIQELLLWMLYIGAASSSQLGAHPTWISRSKETIDTLKLMTWEQVQDMLAQYPWVNAVHDTAGKALWHQSHKNELPGK</sequence>
<accession>A0A3R7F5I7</accession>
<dbReference type="EMBL" id="NIDN02000128">
    <property type="protein sequence ID" value="RLL96008.1"/>
    <property type="molecule type" value="Genomic_DNA"/>
</dbReference>
<protein>
    <recommendedName>
        <fullName evidence="4">Tachykinin family protein</fullName>
    </recommendedName>
</protein>
<dbReference type="PANTHER" id="PTHR37540">
    <property type="entry name" value="TRANSCRIPTION FACTOR (ACR-2), PUTATIVE-RELATED-RELATED"/>
    <property type="match status" value="1"/>
</dbReference>
<dbReference type="STRING" id="1245748.A0A3R7F5I7"/>
<organism evidence="2 3">
    <name type="scientific">Aspergillus turcosus</name>
    <dbReference type="NCBI Taxonomy" id="1245748"/>
    <lineage>
        <taxon>Eukaryota</taxon>
        <taxon>Fungi</taxon>
        <taxon>Dikarya</taxon>
        <taxon>Ascomycota</taxon>
        <taxon>Pezizomycotina</taxon>
        <taxon>Eurotiomycetes</taxon>
        <taxon>Eurotiomycetidae</taxon>
        <taxon>Eurotiales</taxon>
        <taxon>Aspergillaceae</taxon>
        <taxon>Aspergillus</taxon>
        <taxon>Aspergillus subgen. Fumigati</taxon>
    </lineage>
</organism>
<feature type="region of interest" description="Disordered" evidence="1">
    <location>
        <begin position="24"/>
        <end position="48"/>
    </location>
</feature>
<dbReference type="AlphaFoldDB" id="A0A3R7F5I7"/>
<keyword evidence="3" id="KW-1185">Reference proteome</keyword>
<dbReference type="OrthoDB" id="4158087at2759"/>
<feature type="compositionally biased region" description="Basic residues" evidence="1">
    <location>
        <begin position="24"/>
        <end position="33"/>
    </location>
</feature>
<proteinExistence type="predicted"/>
<reference evidence="2 3" key="1">
    <citation type="submission" date="2018-08" db="EMBL/GenBank/DDBJ databases">
        <title>Draft genome sequences of two Aspergillus turcosus clinical strains isolated from bronchoalveolar lavage fluid: one azole-susceptible and the other azole-resistant.</title>
        <authorList>
            <person name="Parent-Michaud M."/>
            <person name="Dufresne P.J."/>
            <person name="Fournier E."/>
            <person name="Martineau C."/>
            <person name="Moreira S."/>
            <person name="Perkins V."/>
            <person name="De Repentigny L."/>
            <person name="Dufresne S.F."/>
        </authorList>
    </citation>
    <scope>NUCLEOTIDE SEQUENCE [LARGE SCALE GENOMIC DNA]</scope>
    <source>
        <strain evidence="2">HMR AF 1038</strain>
    </source>
</reference>
<name>A0A3R7F5I7_9EURO</name>
<gene>
    <name evidence="2" type="ORF">CFD26_104662</name>
</gene>
<dbReference type="InterPro" id="IPR021858">
    <property type="entry name" value="Fun_TF"/>
</dbReference>
<evidence type="ECO:0000313" key="2">
    <source>
        <dbReference type="EMBL" id="RLL96008.1"/>
    </source>
</evidence>
<comment type="caution">
    <text evidence="2">The sequence shown here is derived from an EMBL/GenBank/DDBJ whole genome shotgun (WGS) entry which is preliminary data.</text>
</comment>
<evidence type="ECO:0008006" key="4">
    <source>
        <dbReference type="Google" id="ProtNLM"/>
    </source>
</evidence>
<dbReference type="Pfam" id="PF11951">
    <property type="entry name" value="Fungal_trans_2"/>
    <property type="match status" value="1"/>
</dbReference>
<dbReference type="PANTHER" id="PTHR37540:SF9">
    <property type="entry name" value="ZN(2)-C6 FUNGAL-TYPE DOMAIN-CONTAINING PROTEIN"/>
    <property type="match status" value="1"/>
</dbReference>
<evidence type="ECO:0000313" key="3">
    <source>
        <dbReference type="Proteomes" id="UP000215289"/>
    </source>
</evidence>
<evidence type="ECO:0000256" key="1">
    <source>
        <dbReference type="SAM" id="MobiDB-lite"/>
    </source>
</evidence>